<accession>A0AAN7UG12</accession>
<name>A0AAN7UG12_9PEZI</name>
<gene>
    <name evidence="1" type="ORF">RRF57_003012</name>
</gene>
<organism evidence="1 2">
    <name type="scientific">Xylaria bambusicola</name>
    <dbReference type="NCBI Taxonomy" id="326684"/>
    <lineage>
        <taxon>Eukaryota</taxon>
        <taxon>Fungi</taxon>
        <taxon>Dikarya</taxon>
        <taxon>Ascomycota</taxon>
        <taxon>Pezizomycotina</taxon>
        <taxon>Sordariomycetes</taxon>
        <taxon>Xylariomycetidae</taxon>
        <taxon>Xylariales</taxon>
        <taxon>Xylariaceae</taxon>
        <taxon>Xylaria</taxon>
    </lineage>
</organism>
<dbReference type="Proteomes" id="UP001305414">
    <property type="component" value="Unassembled WGS sequence"/>
</dbReference>
<comment type="caution">
    <text evidence="1">The sequence shown here is derived from an EMBL/GenBank/DDBJ whole genome shotgun (WGS) entry which is preliminary data.</text>
</comment>
<reference evidence="1 2" key="1">
    <citation type="submission" date="2023-10" db="EMBL/GenBank/DDBJ databases">
        <title>Draft genome sequence of Xylaria bambusicola isolate GMP-LS, the root and basal stem rot pathogen of sugarcane in Indonesia.</title>
        <authorList>
            <person name="Selvaraj P."/>
            <person name="Muralishankar V."/>
            <person name="Muruganantham S."/>
            <person name="Sp S."/>
            <person name="Haryani S."/>
            <person name="Lau K.J.X."/>
            <person name="Naqvi N.I."/>
        </authorList>
    </citation>
    <scope>NUCLEOTIDE SEQUENCE [LARGE SCALE GENOMIC DNA]</scope>
    <source>
        <strain evidence="1">GMP-LS</strain>
    </source>
</reference>
<keyword evidence="2" id="KW-1185">Reference proteome</keyword>
<evidence type="ECO:0000313" key="1">
    <source>
        <dbReference type="EMBL" id="KAK5627297.1"/>
    </source>
</evidence>
<protein>
    <submittedName>
        <fullName evidence="1">Uncharacterized protein</fullName>
    </submittedName>
</protein>
<dbReference type="AlphaFoldDB" id="A0AAN7UG12"/>
<sequence>MHLSRTLGSSAGAASVSSHGDGLSLLLDVLEELDGPGQLPAIDGLSGLAGVLEGNSEVGTAGASRLRGLDLSGSVSNLYSKKAVVSPSIYFFVIRLR</sequence>
<evidence type="ECO:0000313" key="2">
    <source>
        <dbReference type="Proteomes" id="UP001305414"/>
    </source>
</evidence>
<dbReference type="EMBL" id="JAWHQM010000005">
    <property type="protein sequence ID" value="KAK5627297.1"/>
    <property type="molecule type" value="Genomic_DNA"/>
</dbReference>
<proteinExistence type="predicted"/>